<dbReference type="InterPro" id="IPR050740">
    <property type="entry name" value="Aldehyde_DH_Superfamily"/>
</dbReference>
<reference evidence="7" key="1">
    <citation type="submission" date="2016-09" db="EMBL/GenBank/DDBJ databases">
        <authorList>
            <person name="Varghese N."/>
            <person name="Submissions S."/>
        </authorList>
    </citation>
    <scope>NUCLEOTIDE SEQUENCE [LARGE SCALE GENOMIC DNA]</scope>
    <source>
        <strain evidence="7">ANC 4466</strain>
    </source>
</reference>
<dbReference type="OrthoDB" id="9812625at2"/>
<dbReference type="PROSITE" id="PS00070">
    <property type="entry name" value="ALDEHYDE_DEHYDR_CYS"/>
    <property type="match status" value="1"/>
</dbReference>
<evidence type="ECO:0000256" key="1">
    <source>
        <dbReference type="ARBA" id="ARBA00009986"/>
    </source>
</evidence>
<dbReference type="PANTHER" id="PTHR43353">
    <property type="entry name" value="SUCCINATE-SEMIALDEHYDE DEHYDROGENASE, MITOCHONDRIAL"/>
    <property type="match status" value="1"/>
</dbReference>
<dbReference type="FunFam" id="3.40.605.10:FF:000005">
    <property type="entry name" value="Succinate-semialdehyde dehydrogenase I"/>
    <property type="match status" value="1"/>
</dbReference>
<dbReference type="InterPro" id="IPR016160">
    <property type="entry name" value="Ald_DH_CS_CYS"/>
</dbReference>
<name>A0A240E3A9_9GAMM</name>
<dbReference type="Gene3D" id="3.40.309.10">
    <property type="entry name" value="Aldehyde Dehydrogenase, Chain A, domain 2"/>
    <property type="match status" value="1"/>
</dbReference>
<dbReference type="GO" id="GO:0004777">
    <property type="term" value="F:succinate-semialdehyde dehydrogenase (NAD+) activity"/>
    <property type="evidence" value="ECO:0007669"/>
    <property type="project" value="TreeGrafter"/>
</dbReference>
<evidence type="ECO:0000259" key="5">
    <source>
        <dbReference type="Pfam" id="PF00171"/>
    </source>
</evidence>
<evidence type="ECO:0000313" key="6">
    <source>
        <dbReference type="EMBL" id="SNX43264.1"/>
    </source>
</evidence>
<protein>
    <submittedName>
        <fullName evidence="6">Succinate semialdehyde dehydrogenase</fullName>
    </submittedName>
</protein>
<evidence type="ECO:0000313" key="7">
    <source>
        <dbReference type="Proteomes" id="UP000219042"/>
    </source>
</evidence>
<dbReference type="CDD" id="cd07103">
    <property type="entry name" value="ALDH_F5_SSADH_GabD"/>
    <property type="match status" value="1"/>
</dbReference>
<sequence length="487" mass="52171">MDITQFEIFKNLSLINGTWVASTSGQEIAVLNPVDQSLIATIPALESDQITAAIKSAEHALGSWKARSVKQRSDILKKWFELIIKHQDDLAAIMTVEQGKPLHEAKGEVSYAASFIEWFAEEGRRMYGDTIPSASIDKRILTKREPVGVCVAITPWNFPAAMITRKAAPALVAGCTMIVKPAQETPFTALALVYLAELAGVPKGVLNIVTGKSAEIVPVMVQSPLVKKLSFTGSTPVGAMLMAQSAPTLKKMSLELGGNAPLIIFNDANLDIAVQGVMDSKFRNAGQTCVCSNRIFVQAQIYDAFVAKLADKIAVLKLGNGLTAGTDIGPLINQKAVEKMQAHIDDAVSLGGEVVLGGRVSDLGANFFEPTLIKNASDEMLCFRDETFAPLAPIFKFTEDAEVVARANNTEFGLASYIFTENLNRSIAVSEALEYGMVGINTGLISTAEAPFGGVKASGLGREGSKYGLDEYTEIKYICVGNVQATL</sequence>
<evidence type="ECO:0000256" key="2">
    <source>
        <dbReference type="ARBA" id="ARBA00023002"/>
    </source>
</evidence>
<comment type="similarity">
    <text evidence="1 4">Belongs to the aldehyde dehydrogenase family.</text>
</comment>
<dbReference type="InterPro" id="IPR016162">
    <property type="entry name" value="Ald_DH_N"/>
</dbReference>
<keyword evidence="7" id="KW-1185">Reference proteome</keyword>
<dbReference type="Proteomes" id="UP000219042">
    <property type="component" value="Unassembled WGS sequence"/>
</dbReference>
<dbReference type="Pfam" id="PF00171">
    <property type="entry name" value="Aldedh"/>
    <property type="match status" value="1"/>
</dbReference>
<dbReference type="GO" id="GO:0005829">
    <property type="term" value="C:cytosol"/>
    <property type="evidence" value="ECO:0007669"/>
    <property type="project" value="TreeGrafter"/>
</dbReference>
<feature type="domain" description="Aldehyde dehydrogenase" evidence="5">
    <location>
        <begin position="19"/>
        <end position="478"/>
    </location>
</feature>
<dbReference type="PANTHER" id="PTHR43353:SF5">
    <property type="entry name" value="SUCCINATE-SEMIALDEHYDE DEHYDROGENASE, MITOCHONDRIAL"/>
    <property type="match status" value="1"/>
</dbReference>
<evidence type="ECO:0000256" key="3">
    <source>
        <dbReference type="PROSITE-ProRule" id="PRU10007"/>
    </source>
</evidence>
<dbReference type="AlphaFoldDB" id="A0A240E3A9"/>
<accession>A0A240E3A9</accession>
<dbReference type="NCBIfam" id="TIGR01780">
    <property type="entry name" value="SSADH"/>
    <property type="match status" value="1"/>
</dbReference>
<dbReference type="InterPro" id="IPR016163">
    <property type="entry name" value="Ald_DH_C"/>
</dbReference>
<dbReference type="RefSeq" id="WP_097077579.1">
    <property type="nucleotide sequence ID" value="NZ_BAABHT010000020.1"/>
</dbReference>
<dbReference type="GO" id="GO:0009450">
    <property type="term" value="P:gamma-aminobutyric acid catabolic process"/>
    <property type="evidence" value="ECO:0007669"/>
    <property type="project" value="InterPro"/>
</dbReference>
<dbReference type="PROSITE" id="PS00687">
    <property type="entry name" value="ALDEHYDE_DEHYDR_GLU"/>
    <property type="match status" value="1"/>
</dbReference>
<dbReference type="InterPro" id="IPR010102">
    <property type="entry name" value="Succ_semiAld_DH"/>
</dbReference>
<dbReference type="InterPro" id="IPR029510">
    <property type="entry name" value="Ald_DH_CS_GLU"/>
</dbReference>
<dbReference type="Gene3D" id="3.40.605.10">
    <property type="entry name" value="Aldehyde Dehydrogenase, Chain A, domain 1"/>
    <property type="match status" value="1"/>
</dbReference>
<dbReference type="InterPro" id="IPR016161">
    <property type="entry name" value="Ald_DH/histidinol_DH"/>
</dbReference>
<dbReference type="InterPro" id="IPR015590">
    <property type="entry name" value="Aldehyde_DH_dom"/>
</dbReference>
<evidence type="ECO:0000256" key="4">
    <source>
        <dbReference type="RuleBase" id="RU003345"/>
    </source>
</evidence>
<dbReference type="FunFam" id="3.40.309.10:FF:000004">
    <property type="entry name" value="Succinate-semialdehyde dehydrogenase I"/>
    <property type="match status" value="1"/>
</dbReference>
<dbReference type="FunFam" id="3.40.605.10:FF:000026">
    <property type="entry name" value="Aldehyde dehydrogenase, putative"/>
    <property type="match status" value="1"/>
</dbReference>
<organism evidence="6 7">
    <name type="scientific">Acinetobacter puyangensis</name>
    <dbReference type="NCBI Taxonomy" id="1096779"/>
    <lineage>
        <taxon>Bacteria</taxon>
        <taxon>Pseudomonadati</taxon>
        <taxon>Pseudomonadota</taxon>
        <taxon>Gammaproteobacteria</taxon>
        <taxon>Moraxellales</taxon>
        <taxon>Moraxellaceae</taxon>
        <taxon>Acinetobacter</taxon>
    </lineage>
</organism>
<keyword evidence="2 4" id="KW-0560">Oxidoreductase</keyword>
<feature type="active site" evidence="3">
    <location>
        <position position="255"/>
    </location>
</feature>
<dbReference type="SUPFAM" id="SSF53720">
    <property type="entry name" value="ALDH-like"/>
    <property type="match status" value="1"/>
</dbReference>
<proteinExistence type="inferred from homology"/>
<dbReference type="EMBL" id="OANT01000001">
    <property type="protein sequence ID" value="SNX43264.1"/>
    <property type="molecule type" value="Genomic_DNA"/>
</dbReference>
<gene>
    <name evidence="6" type="ORF">SAMN05421731_101300</name>
</gene>